<evidence type="ECO:0000256" key="6">
    <source>
        <dbReference type="SAM" id="Phobius"/>
    </source>
</evidence>
<protein>
    <submittedName>
        <fullName evidence="7">Membrane protein</fullName>
    </submittedName>
</protein>
<keyword evidence="2" id="KW-1003">Cell membrane</keyword>
<dbReference type="GO" id="GO:0043190">
    <property type="term" value="C:ATP-binding cassette (ABC) transporter complex"/>
    <property type="evidence" value="ECO:0007669"/>
    <property type="project" value="TreeGrafter"/>
</dbReference>
<organism evidence="7 10">
    <name type="scientific">Sanguibacteroides justesenii</name>
    <dbReference type="NCBI Taxonomy" id="1547597"/>
    <lineage>
        <taxon>Bacteria</taxon>
        <taxon>Pseudomonadati</taxon>
        <taxon>Bacteroidota</taxon>
        <taxon>Bacteroidia</taxon>
        <taxon>Bacteroidales</taxon>
        <taxon>Porphyromonadaceae</taxon>
        <taxon>Sanguibacteroides</taxon>
    </lineage>
</organism>
<feature type="transmembrane region" description="Helical" evidence="6">
    <location>
        <begin position="60"/>
        <end position="83"/>
    </location>
</feature>
<feature type="transmembrane region" description="Helical" evidence="6">
    <location>
        <begin position="104"/>
        <end position="123"/>
    </location>
</feature>
<reference evidence="7 10" key="1">
    <citation type="submission" date="2014-07" db="EMBL/GenBank/DDBJ databases">
        <title>Porphyromonadaceae bacterium OUH 308042 = ATCC BAA-2681 = DSM 28342 draft genome.</title>
        <authorList>
            <person name="Sydenham T.V."/>
            <person name="Hasman H."/>
            <person name="Justensen U.S."/>
        </authorList>
    </citation>
    <scope>NUCLEOTIDE SEQUENCE [LARGE SCALE GENOMIC DNA]</scope>
    <source>
        <strain evidence="7 10">OUH 308042</strain>
    </source>
</reference>
<proteinExistence type="predicted"/>
<evidence type="ECO:0000256" key="5">
    <source>
        <dbReference type="ARBA" id="ARBA00023136"/>
    </source>
</evidence>
<dbReference type="PANTHER" id="PTHR33529:SF8">
    <property type="entry name" value="PERMEASE, YJGP_YJGQ FAMILY"/>
    <property type="match status" value="1"/>
</dbReference>
<keyword evidence="10" id="KW-1185">Reference proteome</keyword>
<feature type="transmembrane region" description="Helical" evidence="6">
    <location>
        <begin position="277"/>
        <end position="295"/>
    </location>
</feature>
<dbReference type="Proteomes" id="UP000031937">
    <property type="component" value="Unassembled WGS sequence"/>
</dbReference>
<name>A0A0C3R8D6_9PORP</name>
<dbReference type="AlphaFoldDB" id="A0A0C3R8D6"/>
<reference evidence="8 9" key="2">
    <citation type="submission" date="2014-07" db="EMBL/GenBank/DDBJ databases">
        <title>Porphyromonadaceae bacterium OUH 334697 = ATCC BAA-2682 = DSM 28341 draft genome.</title>
        <authorList>
            <person name="Sydenham T.V."/>
            <person name="Hasman H."/>
            <person name="Justesen U.S."/>
        </authorList>
    </citation>
    <scope>NUCLEOTIDE SEQUENCE [LARGE SCALE GENOMIC DNA]</scope>
    <source>
        <strain evidence="8 9">OUH 334697</strain>
    </source>
</reference>
<accession>A0A0C3R8D6</accession>
<evidence type="ECO:0000256" key="2">
    <source>
        <dbReference type="ARBA" id="ARBA00022475"/>
    </source>
</evidence>
<comment type="subcellular location">
    <subcellularLocation>
        <location evidence="1">Cell membrane</location>
        <topology evidence="1">Multi-pass membrane protein</topology>
    </subcellularLocation>
</comment>
<evidence type="ECO:0000313" key="10">
    <source>
        <dbReference type="Proteomes" id="UP000031980"/>
    </source>
</evidence>
<dbReference type="RefSeq" id="WP_041502372.1">
    <property type="nucleotide sequence ID" value="NZ_JPIT01000008.1"/>
</dbReference>
<dbReference type="EMBL" id="JPIT01000008">
    <property type="protein sequence ID" value="KIO46960.1"/>
    <property type="molecule type" value="Genomic_DNA"/>
</dbReference>
<dbReference type="InterPro" id="IPR005495">
    <property type="entry name" value="LptG/LptF_permease"/>
</dbReference>
<evidence type="ECO:0000256" key="1">
    <source>
        <dbReference type="ARBA" id="ARBA00004651"/>
    </source>
</evidence>
<feature type="transmembrane region" description="Helical" evidence="6">
    <location>
        <begin position="307"/>
        <end position="329"/>
    </location>
</feature>
<evidence type="ECO:0000313" key="7">
    <source>
        <dbReference type="EMBL" id="KIO46660.1"/>
    </source>
</evidence>
<dbReference type="Pfam" id="PF03739">
    <property type="entry name" value="LptF_LptG"/>
    <property type="match status" value="1"/>
</dbReference>
<evidence type="ECO:0000256" key="4">
    <source>
        <dbReference type="ARBA" id="ARBA00022989"/>
    </source>
</evidence>
<keyword evidence="5 6" id="KW-0472">Membrane</keyword>
<evidence type="ECO:0000256" key="3">
    <source>
        <dbReference type="ARBA" id="ARBA00022692"/>
    </source>
</evidence>
<dbReference type="OrthoDB" id="9807977at2"/>
<feature type="transmembrane region" description="Helical" evidence="6">
    <location>
        <begin position="12"/>
        <end position="30"/>
    </location>
</feature>
<dbReference type="EMBL" id="JPIU01000025">
    <property type="protein sequence ID" value="KIO46660.1"/>
    <property type="molecule type" value="Genomic_DNA"/>
</dbReference>
<evidence type="ECO:0000313" key="9">
    <source>
        <dbReference type="Proteomes" id="UP000031937"/>
    </source>
</evidence>
<feature type="transmembrane region" description="Helical" evidence="6">
    <location>
        <begin position="335"/>
        <end position="354"/>
    </location>
</feature>
<gene>
    <name evidence="7" type="ORF">BA92_01995</name>
    <name evidence="8" type="ORF">IE90_02775</name>
</gene>
<keyword evidence="3 6" id="KW-0812">Transmembrane</keyword>
<dbReference type="GO" id="GO:0015920">
    <property type="term" value="P:lipopolysaccharide transport"/>
    <property type="evidence" value="ECO:0007669"/>
    <property type="project" value="TreeGrafter"/>
</dbReference>
<dbReference type="Proteomes" id="UP000031980">
    <property type="component" value="Unassembled WGS sequence"/>
</dbReference>
<comment type="caution">
    <text evidence="7">The sequence shown here is derived from an EMBL/GenBank/DDBJ whole genome shotgun (WGS) entry which is preliminary data.</text>
</comment>
<keyword evidence="4 6" id="KW-1133">Transmembrane helix</keyword>
<dbReference type="PANTHER" id="PTHR33529">
    <property type="entry name" value="SLR0882 PROTEIN-RELATED"/>
    <property type="match status" value="1"/>
</dbReference>
<sequence length="359" mass="41666">MKKLDIYIIRKFLGTFFFSMVLILSIVIVFDLSERLEKFIENSAPVNAIVFDYYLNFVPYFANVFSSLFTFISVIFFTSKMAYNSEIIAILSTGTSFRRMVRPYMISAGVIATLSLLLTAFIIPNANKKRIEFSEKYIWKTFQNREKNIHRQVAPGSYIYMSSFSVGPKIGYDFSYENFRGDTLINKLNARLIEWDEKKGKWTIKDWTYREFDGMKETYTTGRQIDTLLNFTPAEFSEDPKKIKERLTLPELNEYIDRQKLRGSSNVVEFQIEKYRIFSNAFATFILTLIGVSIASRKIRGGMGFHLGLGLLISFSYILFMQFSTVFATNGNMNPLLAVWIPNILYAFVAFFVYRTAPK</sequence>
<evidence type="ECO:0000313" key="8">
    <source>
        <dbReference type="EMBL" id="KIO46960.1"/>
    </source>
</evidence>